<comment type="caution">
    <text evidence="2">The sequence shown here is derived from an EMBL/GenBank/DDBJ whole genome shotgun (WGS) entry which is preliminary data.</text>
</comment>
<feature type="transmembrane region" description="Helical" evidence="1">
    <location>
        <begin position="570"/>
        <end position="591"/>
    </location>
</feature>
<organism evidence="2 3">
    <name type="scientific">Gordonia amarae NBRC 15530</name>
    <dbReference type="NCBI Taxonomy" id="1075090"/>
    <lineage>
        <taxon>Bacteria</taxon>
        <taxon>Bacillati</taxon>
        <taxon>Actinomycetota</taxon>
        <taxon>Actinomycetes</taxon>
        <taxon>Mycobacteriales</taxon>
        <taxon>Gordoniaceae</taxon>
        <taxon>Gordonia</taxon>
    </lineage>
</organism>
<dbReference type="STRING" id="1075090.GOAMR_03_00040"/>
<dbReference type="AlphaFoldDB" id="G7GIR9"/>
<feature type="transmembrane region" description="Helical" evidence="1">
    <location>
        <begin position="45"/>
        <end position="68"/>
    </location>
</feature>
<gene>
    <name evidence="2" type="ORF">GOAMR_03_00040</name>
</gene>
<feature type="transmembrane region" description="Helical" evidence="1">
    <location>
        <begin position="521"/>
        <end position="539"/>
    </location>
</feature>
<dbReference type="RefSeq" id="WP_005181061.1">
    <property type="nucleotide sequence ID" value="NZ_BAED01000003.1"/>
</dbReference>
<keyword evidence="3" id="KW-1185">Reference proteome</keyword>
<feature type="transmembrane region" description="Helical" evidence="1">
    <location>
        <begin position="440"/>
        <end position="457"/>
    </location>
</feature>
<feature type="transmembrane region" description="Helical" evidence="1">
    <location>
        <begin position="546"/>
        <end position="564"/>
    </location>
</feature>
<feature type="transmembrane region" description="Helical" evidence="1">
    <location>
        <begin position="464"/>
        <end position="485"/>
    </location>
</feature>
<reference evidence="2 3" key="1">
    <citation type="submission" date="2011-11" db="EMBL/GenBank/DDBJ databases">
        <title>Whole genome shotgun sequence of Gordonia amarae NBRC 15530.</title>
        <authorList>
            <person name="Takarada H."/>
            <person name="Hosoyama A."/>
            <person name="Tsuchikane K."/>
            <person name="Katsumata H."/>
            <person name="Yamazaki S."/>
            <person name="Fujita N."/>
        </authorList>
    </citation>
    <scope>NUCLEOTIDE SEQUENCE [LARGE SCALE GENOMIC DNA]</scope>
    <source>
        <strain evidence="2 3">NBRC 15530</strain>
    </source>
</reference>
<dbReference type="EMBL" id="BAED01000003">
    <property type="protein sequence ID" value="GAB03494.1"/>
    <property type="molecule type" value="Genomic_DNA"/>
</dbReference>
<feature type="transmembrane region" description="Helical" evidence="1">
    <location>
        <begin position="210"/>
        <end position="227"/>
    </location>
</feature>
<dbReference type="Proteomes" id="UP000006023">
    <property type="component" value="Unassembled WGS sequence"/>
</dbReference>
<evidence type="ECO:0000313" key="2">
    <source>
        <dbReference type="EMBL" id="GAB03494.1"/>
    </source>
</evidence>
<evidence type="ECO:0000256" key="1">
    <source>
        <dbReference type="SAM" id="Phobius"/>
    </source>
</evidence>
<accession>G7GIR9</accession>
<evidence type="ECO:0000313" key="3">
    <source>
        <dbReference type="Proteomes" id="UP000006023"/>
    </source>
</evidence>
<dbReference type="eggNOG" id="COG2244">
    <property type="taxonomic scope" value="Bacteria"/>
</dbReference>
<feature type="transmembrane region" description="Helical" evidence="1">
    <location>
        <begin position="173"/>
        <end position="190"/>
    </location>
</feature>
<keyword evidence="1" id="KW-0812">Transmembrane</keyword>
<proteinExistence type="predicted"/>
<keyword evidence="1" id="KW-1133">Transmembrane helix</keyword>
<feature type="transmembrane region" description="Helical" evidence="1">
    <location>
        <begin position="603"/>
        <end position="619"/>
    </location>
</feature>
<feature type="transmembrane region" description="Helical" evidence="1">
    <location>
        <begin position="360"/>
        <end position="378"/>
    </location>
</feature>
<keyword evidence="1" id="KW-0472">Membrane</keyword>
<feature type="transmembrane region" description="Helical" evidence="1">
    <location>
        <begin position="102"/>
        <end position="125"/>
    </location>
</feature>
<feature type="transmembrane region" description="Helical" evidence="1">
    <location>
        <begin position="234"/>
        <end position="254"/>
    </location>
</feature>
<sequence length="769" mass="82299">MTLVDRPGPGPSDITETGRHRLDDLQTAVATPAARPVSYGWHPRAALWTALTVAAVALVVAVLDWSGVAVPGVIRIPAVLLAVFLLPGVPIVVALRIPGRALATALIVSASLSVNILVTQISMVLEQWHSAQTQTILLVVGLVASIAAFRTVPADVRTGPLGLARAHWTPTRLAMLAALAVSLALFIVAARGLDILQAGPYGVISLVGPWYFLGLLLLVATIVLTLRAGHIDHIVMTAAAALAVVYNTMLVAVATGEASVPTAFVHRGFVSVLAASHRLPDLEDARYSWAGFFSLATHIQESAGFTDLTDVLFWAPVVFGPLMCFGLYAIAWAIGGNARIAWMAVLLYQAFNWYQQDYFAPQAVAGLGYVAILGTMLWQLRRSPLPAPAGLDRVLPGRLGEVLSLARRTPGRVPGFGSGRTPAVGATLLLIITANTVSHQMTPMLTVLALAAFAVTGTTRYRTLWLAAGLVFAAWFSYGATDFWMGHLNSLFNEVGQIGYSVNRGVGQRLNGDPTYKSMQYLRIAASGAFVVVAFIGWLTCRGRRAWLVSGLLCAAPFVLVTLQSYGGEMIIRVFLLASPTLAPFVAIALVKLSRKLRRLPTVLVTVVAIILTLGMGVLETTNRGLNAAFEASTPAEDALTQGLINKIPPNSSVMVFSHAPHSVGARRALDPDSPIVGYIDSFPCLDNLAQCTENRQPDYVLITHQGIEMMDLQLGKPAEEMESDIAALEKLEDYTMFIETDSVRILHFVDAPAVDLSAELARSEGKDN</sequence>
<feature type="transmembrane region" description="Helical" evidence="1">
    <location>
        <begin position="131"/>
        <end position="152"/>
    </location>
</feature>
<feature type="transmembrane region" description="Helical" evidence="1">
    <location>
        <begin position="311"/>
        <end position="331"/>
    </location>
</feature>
<protein>
    <submittedName>
        <fullName evidence="2">Uncharacterized protein</fullName>
    </submittedName>
</protein>
<name>G7GIR9_9ACTN</name>
<feature type="transmembrane region" description="Helical" evidence="1">
    <location>
        <begin position="74"/>
        <end position="95"/>
    </location>
</feature>